<dbReference type="SMART" id="SM00493">
    <property type="entry name" value="TOPRIM"/>
    <property type="match status" value="1"/>
</dbReference>
<evidence type="ECO:0000256" key="1">
    <source>
        <dbReference type="ARBA" id="ARBA00000213"/>
    </source>
</evidence>
<keyword evidence="7" id="KW-0238">DNA-binding</keyword>
<sequence length="654" mass="73016">MRLFIAEKPSLGRAIAAALPKPLQKGEGFIQASNGDVVSWCIGHLLEQAEPDAYNPAFKQWRLDTLPILPEQWQLQPKSSARKQLAVLRKWVKQAQQLVHAGDPDREGQLLVDEVIDYLKVSQQKKQSMQRLLVSDLNLAAVQKALTQLRPNSDFIPLSVSALARSRADWLYGINLTRACTIKGQQSGVQQVLSVGRVQTPVLGLVVRRDQAIEQFVSKPFYEVRAAIHLQPQLPLSFYAQWQPSEACAAHQDEDGRVLNPKLAANVATRIRQQPAEVTAFEQQNKQQAAPLPYSLSSLQVDAGKAFGLSAKQVLDTCQSLYEKHQLITYPRSDCRYLPTQHWGERQTIATAITNTCSKLGDACANAEWQRRSAAWNDAKVGAHHAIVPTAKAMPEQRLTKAEQQIYQLIARQYLWQFYPPYRYQQRRAELVIAGGTFVATQRCTLELGWKSLLPAAAQSSDESATELPELSVGQRLWSGEPCVDDKQTQPPKAFTDASLLAAMTGINRYVSDASLRKVLRDTDGLGTEATRAGIIELLFKRGFLQRQGKSIQATALGKALVNALPASTTLPDTTAHWERQLNDISQRELSYQQFMTTLEQRLRQLLQETSALDGQGFRQLPPAAKPAGRGKRRTSKPRTNQRTKNRAKSRVKN</sequence>
<dbReference type="InterPro" id="IPR005738">
    <property type="entry name" value="TopoIII"/>
</dbReference>
<dbReference type="InterPro" id="IPR023406">
    <property type="entry name" value="Topo_IA_AS"/>
</dbReference>
<dbReference type="PROSITE" id="PS00396">
    <property type="entry name" value="TOPO_IA_1"/>
    <property type="match status" value="1"/>
</dbReference>
<dbReference type="GO" id="GO:0003677">
    <property type="term" value="F:DNA binding"/>
    <property type="evidence" value="ECO:0007669"/>
    <property type="project" value="UniProtKB-KW"/>
</dbReference>
<evidence type="ECO:0000259" key="14">
    <source>
        <dbReference type="PROSITE" id="PS50880"/>
    </source>
</evidence>
<dbReference type="Gene3D" id="3.40.50.140">
    <property type="match status" value="1"/>
</dbReference>
<dbReference type="InterPro" id="IPR034144">
    <property type="entry name" value="TOPRIM_TopoIII"/>
</dbReference>
<accession>A0A222FIF5</accession>
<feature type="domain" description="Toprim" evidence="14">
    <location>
        <begin position="1"/>
        <end position="134"/>
    </location>
</feature>
<dbReference type="GO" id="GO:0006281">
    <property type="term" value="P:DNA repair"/>
    <property type="evidence" value="ECO:0007669"/>
    <property type="project" value="TreeGrafter"/>
</dbReference>
<evidence type="ECO:0000256" key="10">
    <source>
        <dbReference type="ARBA" id="ARBA00031985"/>
    </source>
</evidence>
<dbReference type="InterPro" id="IPR013826">
    <property type="entry name" value="Topo_IA_cen_sub3"/>
</dbReference>
<comment type="similarity">
    <text evidence="2">Belongs to the type IA topoisomerase family.</text>
</comment>
<evidence type="ECO:0000256" key="5">
    <source>
        <dbReference type="ARBA" id="ARBA00022842"/>
    </source>
</evidence>
<dbReference type="PROSITE" id="PS50880">
    <property type="entry name" value="TOPRIM"/>
    <property type="match status" value="1"/>
</dbReference>
<dbReference type="PANTHER" id="PTHR11390:SF21">
    <property type="entry name" value="DNA TOPOISOMERASE 3-ALPHA"/>
    <property type="match status" value="1"/>
</dbReference>
<dbReference type="GO" id="GO:0043597">
    <property type="term" value="C:cytoplasmic replication fork"/>
    <property type="evidence" value="ECO:0007669"/>
    <property type="project" value="TreeGrafter"/>
</dbReference>
<dbReference type="InterPro" id="IPR000380">
    <property type="entry name" value="Topo_IA"/>
</dbReference>
<evidence type="ECO:0000313" key="16">
    <source>
        <dbReference type="EMBL" id="ASP38201.1"/>
    </source>
</evidence>
<evidence type="ECO:0000256" key="11">
    <source>
        <dbReference type="ARBA" id="ARBA00032235"/>
    </source>
</evidence>
<dbReference type="SUPFAM" id="SSF56712">
    <property type="entry name" value="Prokaryotic type I DNA topoisomerase"/>
    <property type="match status" value="1"/>
</dbReference>
<dbReference type="FunFam" id="3.40.50.140:FF:000004">
    <property type="entry name" value="DNA topoisomerase 3"/>
    <property type="match status" value="1"/>
</dbReference>
<evidence type="ECO:0000313" key="17">
    <source>
        <dbReference type="Proteomes" id="UP000202440"/>
    </source>
</evidence>
<evidence type="ECO:0000256" key="9">
    <source>
        <dbReference type="ARBA" id="ARBA00030003"/>
    </source>
</evidence>
<dbReference type="Pfam" id="PF01751">
    <property type="entry name" value="Toprim"/>
    <property type="match status" value="1"/>
</dbReference>
<dbReference type="InterPro" id="IPR003601">
    <property type="entry name" value="Topo_IA_2"/>
</dbReference>
<dbReference type="InterPro" id="IPR013497">
    <property type="entry name" value="Topo_IA_cen"/>
</dbReference>
<evidence type="ECO:0000256" key="3">
    <source>
        <dbReference type="ARBA" id="ARBA00012891"/>
    </source>
</evidence>
<reference evidence="16 17" key="1">
    <citation type="submission" date="2017-07" db="EMBL/GenBank/DDBJ databases">
        <title>Annotated genome sequence of Bacterioplanes sanyensis isolated from Red Sea.</title>
        <authorList>
            <person name="Rehman Z.U."/>
        </authorList>
    </citation>
    <scope>NUCLEOTIDE SEQUENCE [LARGE SCALE GENOMIC DNA]</scope>
    <source>
        <strain evidence="16 17">NV9</strain>
    </source>
</reference>
<name>A0A222FIF5_9GAMM</name>
<evidence type="ECO:0000256" key="8">
    <source>
        <dbReference type="ARBA" id="ARBA00023235"/>
    </source>
</evidence>
<dbReference type="NCBIfam" id="NF005829">
    <property type="entry name" value="PRK07726.1"/>
    <property type="match status" value="1"/>
</dbReference>
<dbReference type="Pfam" id="PF01131">
    <property type="entry name" value="Topoisom_bac"/>
    <property type="match status" value="1"/>
</dbReference>
<feature type="compositionally biased region" description="Basic residues" evidence="13">
    <location>
        <begin position="629"/>
        <end position="654"/>
    </location>
</feature>
<evidence type="ECO:0000259" key="15">
    <source>
        <dbReference type="PROSITE" id="PS52039"/>
    </source>
</evidence>
<dbReference type="CDD" id="cd03362">
    <property type="entry name" value="TOPRIM_TopoIA_TopoIII"/>
    <property type="match status" value="1"/>
</dbReference>
<dbReference type="InterPro" id="IPR023405">
    <property type="entry name" value="Topo_IA_core_domain"/>
</dbReference>
<dbReference type="Gene3D" id="1.10.460.10">
    <property type="entry name" value="Topoisomerase I, domain 2"/>
    <property type="match status" value="1"/>
</dbReference>
<evidence type="ECO:0000256" key="7">
    <source>
        <dbReference type="ARBA" id="ARBA00023125"/>
    </source>
</evidence>
<dbReference type="PRINTS" id="PR00417">
    <property type="entry name" value="PRTPISMRASEI"/>
</dbReference>
<dbReference type="SMART" id="SM00436">
    <property type="entry name" value="TOP1Bc"/>
    <property type="match status" value="1"/>
</dbReference>
<keyword evidence="4" id="KW-0479">Metal-binding</keyword>
<dbReference type="KEGG" id="bsan:CHH28_05660"/>
<comment type="catalytic activity">
    <reaction evidence="1">
        <text>ATP-independent breakage of single-stranded DNA, followed by passage and rejoining.</text>
        <dbReference type="EC" id="5.6.2.1"/>
    </reaction>
</comment>
<dbReference type="NCBIfam" id="TIGR01056">
    <property type="entry name" value="topB"/>
    <property type="match status" value="1"/>
</dbReference>
<dbReference type="CDD" id="cd00186">
    <property type="entry name" value="TOP1Ac"/>
    <property type="match status" value="1"/>
</dbReference>
<evidence type="ECO:0000256" key="2">
    <source>
        <dbReference type="ARBA" id="ARBA00009446"/>
    </source>
</evidence>
<dbReference type="OrthoDB" id="9803554at2"/>
<protein>
    <recommendedName>
        <fullName evidence="3">DNA topoisomerase</fullName>
        <ecNumber evidence="3">5.6.2.1</ecNumber>
    </recommendedName>
    <alternativeName>
        <fullName evidence="12">Omega-protein</fullName>
    </alternativeName>
    <alternativeName>
        <fullName evidence="11">Relaxing enzyme</fullName>
    </alternativeName>
    <alternativeName>
        <fullName evidence="9">Swivelase</fullName>
    </alternativeName>
    <alternativeName>
        <fullName evidence="10">Untwisting enzyme</fullName>
    </alternativeName>
</protein>
<dbReference type="GO" id="GO:0006265">
    <property type="term" value="P:DNA topological change"/>
    <property type="evidence" value="ECO:0007669"/>
    <property type="project" value="InterPro"/>
</dbReference>
<dbReference type="SMART" id="SM00437">
    <property type="entry name" value="TOP1Ac"/>
    <property type="match status" value="1"/>
</dbReference>
<dbReference type="RefSeq" id="WP_094059400.1">
    <property type="nucleotide sequence ID" value="NZ_CP022530.1"/>
</dbReference>
<dbReference type="AlphaFoldDB" id="A0A222FIF5"/>
<dbReference type="PROSITE" id="PS52039">
    <property type="entry name" value="TOPO_IA_2"/>
    <property type="match status" value="1"/>
</dbReference>
<dbReference type="FunFam" id="1.10.290.10:FF:000004">
    <property type="entry name" value="DNA topoisomerase 3"/>
    <property type="match status" value="1"/>
</dbReference>
<evidence type="ECO:0000256" key="12">
    <source>
        <dbReference type="ARBA" id="ARBA00032877"/>
    </source>
</evidence>
<dbReference type="GO" id="GO:0003917">
    <property type="term" value="F:DNA topoisomerase type I (single strand cut, ATP-independent) activity"/>
    <property type="evidence" value="ECO:0007669"/>
    <property type="project" value="UniProtKB-EC"/>
</dbReference>
<keyword evidence="5" id="KW-0460">Magnesium</keyword>
<gene>
    <name evidence="16" type="ORF">CHH28_05660</name>
</gene>
<dbReference type="PANTHER" id="PTHR11390">
    <property type="entry name" value="PROKARYOTIC DNA TOPOISOMERASE"/>
    <property type="match status" value="1"/>
</dbReference>
<keyword evidence="17" id="KW-1185">Reference proteome</keyword>
<evidence type="ECO:0000256" key="6">
    <source>
        <dbReference type="ARBA" id="ARBA00023029"/>
    </source>
</evidence>
<keyword evidence="6" id="KW-0799">Topoisomerase</keyword>
<dbReference type="Proteomes" id="UP000202440">
    <property type="component" value="Chromosome"/>
</dbReference>
<organism evidence="16 17">
    <name type="scientific">Bacterioplanes sanyensis</name>
    <dbReference type="NCBI Taxonomy" id="1249553"/>
    <lineage>
        <taxon>Bacteria</taxon>
        <taxon>Pseudomonadati</taxon>
        <taxon>Pseudomonadota</taxon>
        <taxon>Gammaproteobacteria</taxon>
        <taxon>Oceanospirillales</taxon>
        <taxon>Oceanospirillaceae</taxon>
        <taxon>Bacterioplanes</taxon>
    </lineage>
</organism>
<dbReference type="GO" id="GO:0006310">
    <property type="term" value="P:DNA recombination"/>
    <property type="evidence" value="ECO:0007669"/>
    <property type="project" value="TreeGrafter"/>
</dbReference>
<dbReference type="GO" id="GO:0046872">
    <property type="term" value="F:metal ion binding"/>
    <property type="evidence" value="ECO:0007669"/>
    <property type="project" value="UniProtKB-KW"/>
</dbReference>
<feature type="domain" description="Topo IA-type catalytic" evidence="15">
    <location>
        <begin position="155"/>
        <end position="607"/>
    </location>
</feature>
<dbReference type="InterPro" id="IPR006171">
    <property type="entry name" value="TOPRIM_dom"/>
</dbReference>
<keyword evidence="8 16" id="KW-0413">Isomerase</keyword>
<dbReference type="Gene3D" id="1.10.290.10">
    <property type="entry name" value="Topoisomerase I, domain 4"/>
    <property type="match status" value="1"/>
</dbReference>
<dbReference type="EC" id="5.6.2.1" evidence="3"/>
<dbReference type="InterPro" id="IPR013825">
    <property type="entry name" value="Topo_IA_cen_sub2"/>
</dbReference>
<dbReference type="Gene3D" id="2.70.20.10">
    <property type="entry name" value="Topoisomerase I, domain 3"/>
    <property type="match status" value="1"/>
</dbReference>
<dbReference type="InterPro" id="IPR013824">
    <property type="entry name" value="Topo_IA_cen_sub1"/>
</dbReference>
<evidence type="ECO:0000256" key="13">
    <source>
        <dbReference type="SAM" id="MobiDB-lite"/>
    </source>
</evidence>
<dbReference type="EMBL" id="CP022530">
    <property type="protein sequence ID" value="ASP38201.1"/>
    <property type="molecule type" value="Genomic_DNA"/>
</dbReference>
<dbReference type="InterPro" id="IPR003602">
    <property type="entry name" value="Topo_IA_DNA-bd_dom"/>
</dbReference>
<proteinExistence type="inferred from homology"/>
<feature type="region of interest" description="Disordered" evidence="13">
    <location>
        <begin position="614"/>
        <end position="654"/>
    </location>
</feature>
<evidence type="ECO:0000256" key="4">
    <source>
        <dbReference type="ARBA" id="ARBA00022723"/>
    </source>
</evidence>